<feature type="transmembrane region" description="Helical" evidence="1">
    <location>
        <begin position="6"/>
        <end position="28"/>
    </location>
</feature>
<evidence type="ECO:0000256" key="1">
    <source>
        <dbReference type="SAM" id="Phobius"/>
    </source>
</evidence>
<keyword evidence="1" id="KW-0472">Membrane</keyword>
<gene>
    <name evidence="2" type="ORF">EMUR_03745</name>
</gene>
<evidence type="ECO:0000313" key="3">
    <source>
        <dbReference type="Proteomes" id="UP000018689"/>
    </source>
</evidence>
<keyword evidence="1" id="KW-0812">Transmembrane</keyword>
<keyword evidence="3" id="KW-1185">Reference proteome</keyword>
<organism evidence="2 3">
    <name type="scientific">Ehrlichia muris AS145</name>
    <dbReference type="NCBI Taxonomy" id="1423892"/>
    <lineage>
        <taxon>Bacteria</taxon>
        <taxon>Pseudomonadati</taxon>
        <taxon>Pseudomonadota</taxon>
        <taxon>Alphaproteobacteria</taxon>
        <taxon>Rickettsiales</taxon>
        <taxon>Anaplasmataceae</taxon>
        <taxon>Ehrlichia</taxon>
    </lineage>
</organism>
<reference evidence="2 3" key="1">
    <citation type="journal article" date="2014" name="Genome Announc.">
        <title>Complete Genome Sequence of Ehrlichia muris Strain AS145T, a Model Monocytotropic Ehrlichia Strain.</title>
        <authorList>
            <person name="Thirumalapura N.R."/>
            <person name="Qin X."/>
            <person name="Kuriakose J.A."/>
            <person name="Walker D.H."/>
        </authorList>
    </citation>
    <scope>NUCLEOTIDE SEQUENCE [LARGE SCALE GENOMIC DNA]</scope>
    <source>
        <strain evidence="3">AS154</strain>
    </source>
</reference>
<sequence length="114" mass="12756">MKLNDYEQVILLTAAILVLLALLVFFIVKLLCRERISVINESTAAQGQEDLSDYGNSSVYSWESALSHLDNNSFYETHFSVGIKEDNGTSQVASPKIIEMAKLLETDRTKSAHF</sequence>
<dbReference type="HOGENOM" id="CLU_2117171_0_0_5"/>
<protein>
    <submittedName>
        <fullName evidence="2">Uncharacterized protein</fullName>
    </submittedName>
</protein>
<evidence type="ECO:0000313" key="2">
    <source>
        <dbReference type="EMBL" id="AHC39735.1"/>
    </source>
</evidence>
<dbReference type="EMBL" id="CP006917">
    <property type="protein sequence ID" value="AHC39735.1"/>
    <property type="molecule type" value="Genomic_DNA"/>
</dbReference>
<proteinExistence type="predicted"/>
<keyword evidence="1" id="KW-1133">Transmembrane helix</keyword>
<dbReference type="KEGG" id="emr:EMUR_03745"/>
<dbReference type="PATRIC" id="fig|1423892.3.peg.765"/>
<accession>V9R7H4</accession>
<dbReference type="AlphaFoldDB" id="V9R7H4"/>
<dbReference type="RefSeq" id="WP_024072330.1">
    <property type="nucleotide sequence ID" value="NC_023063.1"/>
</dbReference>
<dbReference type="Proteomes" id="UP000018689">
    <property type="component" value="Chromosome"/>
</dbReference>
<name>V9R7H4_9RICK</name>